<name>A0ACC0XWG8_9ROSI</name>
<sequence>MCEETAVIPLLTPYKMGRFNLHQRVVLAPLTRQKSFNNVPQPHAILYYSQRTSKGGFLISEATCISDTAQDFQPNGQAPISSTDKSLMPQIRANGIDFARFMPPRRLRTHEIAQIVNDFRLAARNAIEAGFNGVKIQGAHGYLIEQFMKDQVNDRTDQYGGSPEKRCRFALEIVEAVFNEIGAKKVKIRLLPFADYVESANSNPEASGPYMVESLNKYGILYHHMVEPRMIRVGEICESPHSLLPMRKAFNGTFLVAGGYDQEDGINVRILLVMVAGSCLILICQRDLSSMPLSMCTTKPHSTLMIL</sequence>
<comment type="caution">
    <text evidence="1">The sequence shown here is derived from an EMBL/GenBank/DDBJ whole genome shotgun (WGS) entry which is preliminary data.</text>
</comment>
<accession>A0ACC0XWG8</accession>
<dbReference type="EMBL" id="CM047745">
    <property type="protein sequence ID" value="KAJ0025866.1"/>
    <property type="molecule type" value="Genomic_DNA"/>
</dbReference>
<proteinExistence type="predicted"/>
<evidence type="ECO:0000313" key="1">
    <source>
        <dbReference type="EMBL" id="KAJ0025866.1"/>
    </source>
</evidence>
<reference evidence="2" key="1">
    <citation type="journal article" date="2023" name="G3 (Bethesda)">
        <title>Genome assembly and association tests identify interacting loci associated with vigor, precocity, and sex in interspecific pistachio rootstocks.</title>
        <authorList>
            <person name="Palmer W."/>
            <person name="Jacygrad E."/>
            <person name="Sagayaradj S."/>
            <person name="Cavanaugh K."/>
            <person name="Han R."/>
            <person name="Bertier L."/>
            <person name="Beede B."/>
            <person name="Kafkas S."/>
            <person name="Golino D."/>
            <person name="Preece J."/>
            <person name="Michelmore R."/>
        </authorList>
    </citation>
    <scope>NUCLEOTIDE SEQUENCE [LARGE SCALE GENOMIC DNA]</scope>
</reference>
<protein>
    <submittedName>
        <fullName evidence="1">Uncharacterized protein</fullName>
    </submittedName>
</protein>
<evidence type="ECO:0000313" key="2">
    <source>
        <dbReference type="Proteomes" id="UP001163603"/>
    </source>
</evidence>
<gene>
    <name evidence="1" type="ORF">Pint_07489</name>
</gene>
<keyword evidence="2" id="KW-1185">Reference proteome</keyword>
<organism evidence="1 2">
    <name type="scientific">Pistacia integerrima</name>
    <dbReference type="NCBI Taxonomy" id="434235"/>
    <lineage>
        <taxon>Eukaryota</taxon>
        <taxon>Viridiplantae</taxon>
        <taxon>Streptophyta</taxon>
        <taxon>Embryophyta</taxon>
        <taxon>Tracheophyta</taxon>
        <taxon>Spermatophyta</taxon>
        <taxon>Magnoliopsida</taxon>
        <taxon>eudicotyledons</taxon>
        <taxon>Gunneridae</taxon>
        <taxon>Pentapetalae</taxon>
        <taxon>rosids</taxon>
        <taxon>malvids</taxon>
        <taxon>Sapindales</taxon>
        <taxon>Anacardiaceae</taxon>
        <taxon>Pistacia</taxon>
    </lineage>
</organism>
<dbReference type="Proteomes" id="UP001163603">
    <property type="component" value="Chromosome 10"/>
</dbReference>